<keyword evidence="7" id="KW-0963">Cytoplasm</keyword>
<dbReference type="GO" id="GO:0031965">
    <property type="term" value="C:nuclear membrane"/>
    <property type="evidence" value="ECO:0007669"/>
    <property type="project" value="UniProtKB-SubCell"/>
</dbReference>
<evidence type="ECO:0000256" key="11">
    <source>
        <dbReference type="ARBA" id="ARBA00023010"/>
    </source>
</evidence>
<evidence type="ECO:0000256" key="9">
    <source>
        <dbReference type="ARBA" id="ARBA00022824"/>
    </source>
</evidence>
<feature type="domain" description="MPN" evidence="15">
    <location>
        <begin position="249"/>
        <end position="392"/>
    </location>
</feature>
<dbReference type="GO" id="GO:0051028">
    <property type="term" value="P:mRNA transport"/>
    <property type="evidence" value="ECO:0007669"/>
    <property type="project" value="UniProtKB-KW"/>
</dbReference>
<evidence type="ECO:0000256" key="6">
    <source>
        <dbReference type="ARBA" id="ARBA00022448"/>
    </source>
</evidence>
<evidence type="ECO:0000259" key="15">
    <source>
        <dbReference type="PROSITE" id="PS50249"/>
    </source>
</evidence>
<gene>
    <name evidence="16" type="ORF">CROQUDRAFT_652617</name>
</gene>
<dbReference type="GO" id="GO:0015031">
    <property type="term" value="P:protein transport"/>
    <property type="evidence" value="ECO:0007669"/>
    <property type="project" value="UniProtKB-KW"/>
</dbReference>
<sequence>MLIRIRSQTGTARYELSPSDDIHNLVLKILADAPSADPSTLALSNQPKGGEKLVSNIRGPLNQLGIKHGDLLFASYKELASLASAPEPSTISNFAAGPTPPLAPRSSSGLQVEQKGRQAWKDVKEHDVDALLEKDDGKIPRKRDGKFCRHGDRSMCDYCMPLEPYDPAHHAECGIKHLSFQAHLRKLNAATNKPESGASYIPPLEELDYRVVIPCPSQTHSPFPAGICSKCQPSAITLQLQPYRMVDHVEFATPALIENLLEFWRKTGCQRFGYLLGRYERYDQVPLGVKAVVEAIHEPPQQGELDGIQIGLPWDEEGKLEDLAQICGMQIVGMIYTDLIPDESTPEAKATGKVVYKRHAQSFFLSSLETIFAAHQQDKRPNPSRFSASGKFSSKFVTCVLTGNQDGGIDVNAYQASDQAVAMVKADMIEASVDPGIVRLKEEDRGQIQSSRSARYIPDVFYRYKNKYGIDVKENAKPCFPVDYLLVSLTHGFPALPSPSFRTPVPFSIENRAGLHDQSMDLIVNRLGSVLRKVIDSFPQPHSEYDTKGKGKERDEECLLELQTYLSDWHLIAFIDTIGIFDRPDLAYLAKFALCQDPNAFQSAAEDLFRTNSWQTFIMIVKETLPGSRVPVQNHASGSSNGVGDFPDIPAELYDDVHMTGATPQATNDHDVIQQNPGGSACPHCTFENEPGTTDCAVCGLPIS</sequence>
<organism evidence="16 17">
    <name type="scientific">Cronartium quercuum f. sp. fusiforme G11</name>
    <dbReference type="NCBI Taxonomy" id="708437"/>
    <lineage>
        <taxon>Eukaryota</taxon>
        <taxon>Fungi</taxon>
        <taxon>Dikarya</taxon>
        <taxon>Basidiomycota</taxon>
        <taxon>Pucciniomycotina</taxon>
        <taxon>Pucciniomycetes</taxon>
        <taxon>Pucciniales</taxon>
        <taxon>Coleosporiaceae</taxon>
        <taxon>Cronartium</taxon>
    </lineage>
</organism>
<dbReference type="PIRSF" id="PIRSF010052">
    <property type="entry name" value="Polyub_prc_Npl4"/>
    <property type="match status" value="1"/>
</dbReference>
<dbReference type="EMBL" id="MU167221">
    <property type="protein sequence ID" value="KAG0150201.1"/>
    <property type="molecule type" value="Genomic_DNA"/>
</dbReference>
<dbReference type="Pfam" id="PF05020">
    <property type="entry name" value="zf-NPL4"/>
    <property type="match status" value="1"/>
</dbReference>
<evidence type="ECO:0000256" key="3">
    <source>
        <dbReference type="ARBA" id="ARBA00004556"/>
    </source>
</evidence>
<dbReference type="Proteomes" id="UP000886653">
    <property type="component" value="Unassembled WGS sequence"/>
</dbReference>
<evidence type="ECO:0000256" key="12">
    <source>
        <dbReference type="ARBA" id="ARBA00023136"/>
    </source>
</evidence>
<keyword evidence="8" id="KW-0509">mRNA transport</keyword>
<dbReference type="InterPro" id="IPR037518">
    <property type="entry name" value="MPN"/>
</dbReference>
<dbReference type="GO" id="GO:0043130">
    <property type="term" value="F:ubiquitin binding"/>
    <property type="evidence" value="ECO:0007669"/>
    <property type="project" value="TreeGrafter"/>
</dbReference>
<protein>
    <recommendedName>
        <fullName evidence="5">Nuclear protein localization protein 4</fullName>
    </recommendedName>
</protein>
<comment type="caution">
    <text evidence="16">The sequence shown here is derived from an EMBL/GenBank/DDBJ whole genome shotgun (WGS) entry which is preliminary data.</text>
</comment>
<keyword evidence="13" id="KW-0539">Nucleus</keyword>
<dbReference type="PANTHER" id="PTHR12710:SF0">
    <property type="entry name" value="NUCLEAR PROTEIN LOCALIZATION PROTEIN 4 HOMOLOG"/>
    <property type="match status" value="1"/>
</dbReference>
<evidence type="ECO:0000256" key="4">
    <source>
        <dbReference type="ARBA" id="ARBA00011025"/>
    </source>
</evidence>
<accession>A0A9P6TF28</accession>
<keyword evidence="17" id="KW-1185">Reference proteome</keyword>
<name>A0A9P6TF28_9BASI</name>
<dbReference type="PANTHER" id="PTHR12710">
    <property type="entry name" value="NUCLEAR PROTEIN LOCALIZATION 4"/>
    <property type="match status" value="1"/>
</dbReference>
<dbReference type="GO" id="GO:0005789">
    <property type="term" value="C:endoplasmic reticulum membrane"/>
    <property type="evidence" value="ECO:0007669"/>
    <property type="project" value="UniProtKB-SubCell"/>
</dbReference>
<dbReference type="Gene3D" id="3.10.20.90">
    <property type="entry name" value="Phosphatidylinositol 3-kinase Catalytic Subunit, Chain A, domain 1"/>
    <property type="match status" value="1"/>
</dbReference>
<evidence type="ECO:0000256" key="8">
    <source>
        <dbReference type="ARBA" id="ARBA00022816"/>
    </source>
</evidence>
<dbReference type="GO" id="GO:0048471">
    <property type="term" value="C:perinuclear region of cytoplasm"/>
    <property type="evidence" value="ECO:0007669"/>
    <property type="project" value="UniProtKB-SubCell"/>
</dbReference>
<dbReference type="InterPro" id="IPR016563">
    <property type="entry name" value="Npl4"/>
</dbReference>
<comment type="similarity">
    <text evidence="4">Belongs to the NPL4 family.</text>
</comment>
<keyword evidence="10" id="KW-0653">Protein transport</keyword>
<evidence type="ECO:0000256" key="14">
    <source>
        <dbReference type="ARBA" id="ARBA00024703"/>
    </source>
</evidence>
<keyword evidence="11" id="KW-0811">Translocation</keyword>
<dbReference type="AlphaFoldDB" id="A0A9P6TF28"/>
<dbReference type="GO" id="GO:0006511">
    <property type="term" value="P:ubiquitin-dependent protein catabolic process"/>
    <property type="evidence" value="ECO:0007669"/>
    <property type="project" value="InterPro"/>
</dbReference>
<reference evidence="16" key="1">
    <citation type="submission" date="2013-11" db="EMBL/GenBank/DDBJ databases">
        <title>Genome sequence of the fusiform rust pathogen reveals effectors for host alternation and coevolution with pine.</title>
        <authorList>
            <consortium name="DOE Joint Genome Institute"/>
            <person name="Smith K."/>
            <person name="Pendleton A."/>
            <person name="Kubisiak T."/>
            <person name="Anderson C."/>
            <person name="Salamov A."/>
            <person name="Aerts A."/>
            <person name="Riley R."/>
            <person name="Clum A."/>
            <person name="Lindquist E."/>
            <person name="Ence D."/>
            <person name="Campbell M."/>
            <person name="Kronenberg Z."/>
            <person name="Feau N."/>
            <person name="Dhillon B."/>
            <person name="Hamelin R."/>
            <person name="Burleigh J."/>
            <person name="Smith J."/>
            <person name="Yandell M."/>
            <person name="Nelson C."/>
            <person name="Grigoriev I."/>
            <person name="Davis J."/>
        </authorList>
    </citation>
    <scope>NUCLEOTIDE SEQUENCE</scope>
    <source>
        <strain evidence="16">G11</strain>
    </source>
</reference>
<dbReference type="GO" id="GO:0031625">
    <property type="term" value="F:ubiquitin protein ligase binding"/>
    <property type="evidence" value="ECO:0007669"/>
    <property type="project" value="TreeGrafter"/>
</dbReference>
<dbReference type="InterPro" id="IPR007717">
    <property type="entry name" value="NPL4_C"/>
</dbReference>
<dbReference type="InterPro" id="IPR024682">
    <property type="entry name" value="Npl4_Ub-like_dom"/>
</dbReference>
<evidence type="ECO:0000256" key="10">
    <source>
        <dbReference type="ARBA" id="ARBA00022927"/>
    </source>
</evidence>
<dbReference type="FunFam" id="3.10.20.90:FF:000243">
    <property type="entry name" value="Nuclear protein localization protein 4"/>
    <property type="match status" value="1"/>
</dbReference>
<proteinExistence type="inferred from homology"/>
<dbReference type="InterPro" id="IPR007716">
    <property type="entry name" value="NPL4_Zn-bd_put"/>
</dbReference>
<evidence type="ECO:0000256" key="1">
    <source>
        <dbReference type="ARBA" id="ARBA00004335"/>
    </source>
</evidence>
<evidence type="ECO:0000313" key="17">
    <source>
        <dbReference type="Proteomes" id="UP000886653"/>
    </source>
</evidence>
<dbReference type="Pfam" id="PF11543">
    <property type="entry name" value="UN_NPL4"/>
    <property type="match status" value="1"/>
</dbReference>
<evidence type="ECO:0000256" key="2">
    <source>
        <dbReference type="ARBA" id="ARBA00004397"/>
    </source>
</evidence>
<dbReference type="Pfam" id="PF05021">
    <property type="entry name" value="NPL4"/>
    <property type="match status" value="1"/>
</dbReference>
<evidence type="ECO:0000313" key="16">
    <source>
        <dbReference type="EMBL" id="KAG0150201.1"/>
    </source>
</evidence>
<keyword evidence="9" id="KW-0256">Endoplasmic reticulum</keyword>
<dbReference type="OrthoDB" id="10251089at2759"/>
<dbReference type="CDD" id="cd08061">
    <property type="entry name" value="MPN_NPL4"/>
    <property type="match status" value="1"/>
</dbReference>
<keyword evidence="6" id="KW-0813">Transport</keyword>
<evidence type="ECO:0000256" key="7">
    <source>
        <dbReference type="ARBA" id="ARBA00022490"/>
    </source>
</evidence>
<dbReference type="PROSITE" id="PS50249">
    <property type="entry name" value="MPN"/>
    <property type="match status" value="1"/>
</dbReference>
<evidence type="ECO:0000256" key="5">
    <source>
        <dbReference type="ARBA" id="ARBA00019709"/>
    </source>
</evidence>
<evidence type="ECO:0000256" key="13">
    <source>
        <dbReference type="ARBA" id="ARBA00023242"/>
    </source>
</evidence>
<comment type="subcellular location">
    <subcellularLocation>
        <location evidence="3">Cytoplasm</location>
        <location evidence="3">Perinuclear region</location>
    </subcellularLocation>
    <subcellularLocation>
        <location evidence="2">Endoplasmic reticulum membrane</location>
        <topology evidence="2">Peripheral membrane protein</topology>
        <orientation evidence="2">Cytoplasmic side</orientation>
    </subcellularLocation>
    <subcellularLocation>
        <location evidence="1">Nucleus membrane</location>
        <topology evidence="1">Peripheral membrane protein</topology>
        <orientation evidence="1">Cytoplasmic side</orientation>
    </subcellularLocation>
</comment>
<comment type="function">
    <text evidence="14">Involved in the import of nuclear-targeted proteins into the nucleus and the export of poly(A) RNA out of the nucleus. Has a role in the endoplasmic reticulum-associated degradation (ERAD) pathway.</text>
</comment>
<keyword evidence="12" id="KW-0472">Membrane</keyword>